<evidence type="ECO:0000313" key="1">
    <source>
        <dbReference type="EMBL" id="JAP08937.1"/>
    </source>
</evidence>
<accession>A0A0V0GMK1</accession>
<dbReference type="EMBL" id="GEDG01035995">
    <property type="protein sequence ID" value="JAP08937.1"/>
    <property type="molecule type" value="Transcribed_RNA"/>
</dbReference>
<proteinExistence type="predicted"/>
<protein>
    <submittedName>
        <fullName evidence="1">Putative ovule protein</fullName>
    </submittedName>
</protein>
<sequence>MLQLCKRSIAQHSEYNHYQGCNSCESNCTKENDKCKAELDTRCPCLMQPKRKLSNSICIHSYIVHDLTTRMHHLSSIG</sequence>
<name>A0A0V0GMK1_SOLCH</name>
<organism evidence="1">
    <name type="scientific">Solanum chacoense</name>
    <name type="common">Chaco potato</name>
    <dbReference type="NCBI Taxonomy" id="4108"/>
    <lineage>
        <taxon>Eukaryota</taxon>
        <taxon>Viridiplantae</taxon>
        <taxon>Streptophyta</taxon>
        <taxon>Embryophyta</taxon>
        <taxon>Tracheophyta</taxon>
        <taxon>Spermatophyta</taxon>
        <taxon>Magnoliopsida</taxon>
        <taxon>eudicotyledons</taxon>
        <taxon>Gunneridae</taxon>
        <taxon>Pentapetalae</taxon>
        <taxon>asterids</taxon>
        <taxon>lamiids</taxon>
        <taxon>Solanales</taxon>
        <taxon>Solanaceae</taxon>
        <taxon>Solanoideae</taxon>
        <taxon>Solaneae</taxon>
        <taxon>Solanum</taxon>
    </lineage>
</organism>
<dbReference type="AlphaFoldDB" id="A0A0V0GMK1"/>
<reference evidence="1" key="1">
    <citation type="submission" date="2015-12" db="EMBL/GenBank/DDBJ databases">
        <title>Gene expression during late stages of embryo sac development: a critical building block for successful pollen-pistil interactions.</title>
        <authorList>
            <person name="Liu Y."/>
            <person name="Joly V."/>
            <person name="Sabar M."/>
            <person name="Matton D.P."/>
        </authorList>
    </citation>
    <scope>NUCLEOTIDE SEQUENCE</scope>
</reference>